<name>A0A2U3DR59_PURLI</name>
<evidence type="ECO:0000313" key="2">
    <source>
        <dbReference type="Proteomes" id="UP000245956"/>
    </source>
</evidence>
<accession>A0A2U3DR59</accession>
<dbReference type="Proteomes" id="UP000245956">
    <property type="component" value="Unassembled WGS sequence"/>
</dbReference>
<protein>
    <submittedName>
        <fullName evidence="1">Uncharacterized protein</fullName>
    </submittedName>
</protein>
<proteinExistence type="predicted"/>
<reference evidence="1 2" key="1">
    <citation type="journal article" date="2016" name="Front. Microbiol.">
        <title>Genome and transcriptome sequences reveal the specific parasitism of the nematophagous Purpureocillium lilacinum 36-1.</title>
        <authorList>
            <person name="Xie J."/>
            <person name="Li S."/>
            <person name="Mo C."/>
            <person name="Xiao X."/>
            <person name="Peng D."/>
            <person name="Wang G."/>
            <person name="Xiao Y."/>
        </authorList>
    </citation>
    <scope>NUCLEOTIDE SEQUENCE [LARGE SCALE GENOMIC DNA]</scope>
    <source>
        <strain evidence="1 2">36-1</strain>
    </source>
</reference>
<evidence type="ECO:0000313" key="1">
    <source>
        <dbReference type="EMBL" id="PWI64715.1"/>
    </source>
</evidence>
<dbReference type="EMBL" id="LCWV01000047">
    <property type="protein sequence ID" value="PWI64715.1"/>
    <property type="molecule type" value="Genomic_DNA"/>
</dbReference>
<gene>
    <name evidence="1" type="ORF">PCL_08641</name>
</gene>
<sequence length="409" mass="44863">MASHSIANVLHCAINPTFNDGTINNPQIILESLLSTIKVVENGNGREPLARREETYSSIGDLLGGRHLDSITIVFAAITDGRVSKCVFRANGCCTLLPDVAACHSSPGHYMGTPGPLWFGEQDGVLVSRAFDAWFDTQLIAAPVECAWLRIDPYVLGLCHEDVIEVRDNRGVACIATLSHPGVAGFSPTRAAGTWVSYSSETVKIWKLQGDLPPSRLWLCSSYQTPPGIIRILSVRVMGDVLVLEHGWFSEVHEDKQDRKFDTFTFLNLDGSNADDRMGFAREKLLSHKHWGTMCQARGSRWCTFSNGTHVIGVDSSFTIFNPSGSERGSFHMTTIYVDIYLDRFILAVTATDVVLVSDTGKRLARWARQEHGALLHCVVHITGMVILLSASGQLEVINFGCATTGILK</sequence>
<comment type="caution">
    <text evidence="1">The sequence shown here is derived from an EMBL/GenBank/DDBJ whole genome shotgun (WGS) entry which is preliminary data.</text>
</comment>
<organism evidence="1 2">
    <name type="scientific">Purpureocillium lilacinum</name>
    <name type="common">Paecilomyces lilacinus</name>
    <dbReference type="NCBI Taxonomy" id="33203"/>
    <lineage>
        <taxon>Eukaryota</taxon>
        <taxon>Fungi</taxon>
        <taxon>Dikarya</taxon>
        <taxon>Ascomycota</taxon>
        <taxon>Pezizomycotina</taxon>
        <taxon>Sordariomycetes</taxon>
        <taxon>Hypocreomycetidae</taxon>
        <taxon>Hypocreales</taxon>
        <taxon>Ophiocordycipitaceae</taxon>
        <taxon>Purpureocillium</taxon>
    </lineage>
</organism>
<dbReference type="AlphaFoldDB" id="A0A2U3DR59"/>